<feature type="modified residue" description="N6-carboxylysine" evidence="7">
    <location>
        <position position="214"/>
    </location>
</feature>
<comment type="pathway">
    <text evidence="7 8">Cell wall biogenesis; peptidoglycan biosynthesis.</text>
</comment>
<dbReference type="GO" id="GO:0071555">
    <property type="term" value="P:cell wall organization"/>
    <property type="evidence" value="ECO:0007669"/>
    <property type="project" value="UniProtKB-KW"/>
</dbReference>
<proteinExistence type="inferred from homology"/>
<feature type="binding site" evidence="7">
    <location>
        <begin position="147"/>
        <end position="148"/>
    </location>
    <ligand>
        <name>UDP-N-acetyl-alpha-D-muramoyl-L-alanyl-D-glutamate</name>
        <dbReference type="ChEBI" id="CHEBI:83900"/>
    </ligand>
</feature>
<evidence type="ECO:0000256" key="2">
    <source>
        <dbReference type="ARBA" id="ARBA00022618"/>
    </source>
</evidence>
<dbReference type="AlphaFoldDB" id="A0AAE9XUQ4"/>
<dbReference type="NCBIfam" id="TIGR01085">
    <property type="entry name" value="murE"/>
    <property type="match status" value="1"/>
</dbReference>
<evidence type="ECO:0000313" key="13">
    <source>
        <dbReference type="Proteomes" id="UP001217500"/>
    </source>
</evidence>
<dbReference type="InterPro" id="IPR036615">
    <property type="entry name" value="Mur_ligase_C_dom_sf"/>
</dbReference>
<keyword evidence="2 7" id="KW-0132">Cell division</keyword>
<feature type="binding site" evidence="7">
    <location>
        <begin position="105"/>
        <end position="111"/>
    </location>
    <ligand>
        <name>ATP</name>
        <dbReference type="ChEBI" id="CHEBI:30616"/>
    </ligand>
</feature>
<dbReference type="EMBL" id="CP116805">
    <property type="protein sequence ID" value="WCL55446.1"/>
    <property type="molecule type" value="Genomic_DNA"/>
</dbReference>
<dbReference type="HAMAP" id="MF_00208">
    <property type="entry name" value="MurE"/>
    <property type="match status" value="1"/>
</dbReference>
<keyword evidence="7" id="KW-0547">Nucleotide-binding</keyword>
<dbReference type="PANTHER" id="PTHR23135">
    <property type="entry name" value="MUR LIGASE FAMILY MEMBER"/>
    <property type="match status" value="1"/>
</dbReference>
<dbReference type="Gene3D" id="3.40.1190.10">
    <property type="entry name" value="Mur-like, catalytic domain"/>
    <property type="match status" value="1"/>
</dbReference>
<dbReference type="InterPro" id="IPR004101">
    <property type="entry name" value="Mur_ligase_C"/>
</dbReference>
<feature type="binding site" evidence="7">
    <location>
        <position position="182"/>
    </location>
    <ligand>
        <name>UDP-N-acetyl-alpha-D-muramoyl-L-alanyl-D-glutamate</name>
        <dbReference type="ChEBI" id="CHEBI:83900"/>
    </ligand>
</feature>
<evidence type="ECO:0000256" key="5">
    <source>
        <dbReference type="ARBA" id="ARBA00023306"/>
    </source>
</evidence>
<comment type="subcellular location">
    <subcellularLocation>
        <location evidence="7 8">Cytoplasm</location>
    </subcellularLocation>
</comment>
<reference evidence="12" key="1">
    <citation type="submission" date="2023-01" db="EMBL/GenBank/DDBJ databases">
        <title>The genome sequence of Kordiimonadaceae bacterium 6D33.</title>
        <authorList>
            <person name="Liu Y."/>
        </authorList>
    </citation>
    <scope>NUCLEOTIDE SEQUENCE</scope>
    <source>
        <strain evidence="12">6D33</strain>
    </source>
</reference>
<dbReference type="Pfam" id="PF08245">
    <property type="entry name" value="Mur_ligase_M"/>
    <property type="match status" value="1"/>
</dbReference>
<dbReference type="NCBIfam" id="NF001124">
    <property type="entry name" value="PRK00139.1-2"/>
    <property type="match status" value="1"/>
</dbReference>
<feature type="binding site" evidence="7">
    <location>
        <position position="180"/>
    </location>
    <ligand>
        <name>UDP-N-acetyl-alpha-D-muramoyl-L-alanyl-D-glutamate</name>
        <dbReference type="ChEBI" id="CHEBI:83900"/>
    </ligand>
</feature>
<evidence type="ECO:0000256" key="8">
    <source>
        <dbReference type="RuleBase" id="RU004135"/>
    </source>
</evidence>
<comment type="catalytic activity">
    <reaction evidence="7">
        <text>UDP-N-acetyl-alpha-D-muramoyl-L-alanyl-D-glutamate + meso-2,6-diaminopimelate + ATP = UDP-N-acetyl-alpha-D-muramoyl-L-alanyl-gamma-D-glutamyl-meso-2,6-diaminopimelate + ADP + phosphate + H(+)</text>
        <dbReference type="Rhea" id="RHEA:23676"/>
        <dbReference type="ChEBI" id="CHEBI:15378"/>
        <dbReference type="ChEBI" id="CHEBI:30616"/>
        <dbReference type="ChEBI" id="CHEBI:43474"/>
        <dbReference type="ChEBI" id="CHEBI:57791"/>
        <dbReference type="ChEBI" id="CHEBI:83900"/>
        <dbReference type="ChEBI" id="CHEBI:83905"/>
        <dbReference type="ChEBI" id="CHEBI:456216"/>
        <dbReference type="EC" id="6.3.2.13"/>
    </reaction>
</comment>
<feature type="binding site" evidence="7">
    <location>
        <position position="379"/>
    </location>
    <ligand>
        <name>meso-2,6-diaminopimelate</name>
        <dbReference type="ChEBI" id="CHEBI:57791"/>
    </ligand>
</feature>
<feature type="binding site" evidence="7">
    <location>
        <begin position="403"/>
        <end position="406"/>
    </location>
    <ligand>
        <name>meso-2,6-diaminopimelate</name>
        <dbReference type="ChEBI" id="CHEBI:57791"/>
    </ligand>
</feature>
<keyword evidence="13" id="KW-1185">Reference proteome</keyword>
<feature type="domain" description="Mur ligase central" evidence="11">
    <location>
        <begin position="103"/>
        <end position="307"/>
    </location>
</feature>
<evidence type="ECO:0000256" key="7">
    <source>
        <dbReference type="HAMAP-Rule" id="MF_00208"/>
    </source>
</evidence>
<dbReference type="InterPro" id="IPR035911">
    <property type="entry name" value="MurE/MurF_N"/>
</dbReference>
<protein>
    <recommendedName>
        <fullName evidence="7">UDP-N-acetylmuramoyl-L-alanyl-D-glutamate--2,6-diaminopimelate ligase</fullName>
        <ecNumber evidence="7">6.3.2.13</ecNumber>
    </recommendedName>
    <alternativeName>
        <fullName evidence="7">Meso-A2pm-adding enzyme</fullName>
    </alternativeName>
    <alternativeName>
        <fullName evidence="7">Meso-diaminopimelate-adding enzyme</fullName>
    </alternativeName>
    <alternativeName>
        <fullName evidence="7">UDP-MurNAc-L-Ala-D-Glu:meso-diaminopimelate ligase</fullName>
    </alternativeName>
    <alternativeName>
        <fullName evidence="7">UDP-MurNAc-tripeptide synthetase</fullName>
    </alternativeName>
    <alternativeName>
        <fullName evidence="7">UDP-N-acetylmuramyl-tripeptide synthetase</fullName>
    </alternativeName>
</protein>
<feature type="binding site" evidence="7">
    <location>
        <position position="174"/>
    </location>
    <ligand>
        <name>UDP-N-acetyl-alpha-D-muramoyl-L-alanyl-D-glutamate</name>
        <dbReference type="ChEBI" id="CHEBI:83900"/>
    </ligand>
</feature>
<dbReference type="GO" id="GO:0008765">
    <property type="term" value="F:UDP-N-acetylmuramoylalanyl-D-glutamate-2,6-diaminopimelate ligase activity"/>
    <property type="evidence" value="ECO:0007669"/>
    <property type="project" value="UniProtKB-UniRule"/>
</dbReference>
<dbReference type="Proteomes" id="UP001217500">
    <property type="component" value="Chromosome"/>
</dbReference>
<keyword evidence="4 7" id="KW-0573">Peptidoglycan synthesis</keyword>
<dbReference type="Pfam" id="PF02875">
    <property type="entry name" value="Mur_ligase_C"/>
    <property type="match status" value="1"/>
</dbReference>
<dbReference type="GO" id="GO:0009252">
    <property type="term" value="P:peptidoglycan biosynthetic process"/>
    <property type="evidence" value="ECO:0007669"/>
    <property type="project" value="UniProtKB-UniRule"/>
</dbReference>
<feature type="binding site" evidence="7">
    <location>
        <position position="451"/>
    </location>
    <ligand>
        <name>meso-2,6-diaminopimelate</name>
        <dbReference type="ChEBI" id="CHEBI:57791"/>
    </ligand>
</feature>
<dbReference type="GO" id="GO:0008360">
    <property type="term" value="P:regulation of cell shape"/>
    <property type="evidence" value="ECO:0007669"/>
    <property type="project" value="UniProtKB-KW"/>
</dbReference>
<sequence length="478" mass="49752">MRLMELLGGTGKAGDAEIGGLTADSRAVKPGDLFVALPGSRADGRQFIPAAIAAGAAAILSTPGTRLPEGAASVIVEDNNPRRRYAEMAARFHGAQPAHVVAVTGTNGKSSVVDFTRQFWAAAGEKGASLGTLGVRSDAFDLPGGLTTPDPMALHGALARLAQAGVTHAALEASSHGLDQYRLDGVRLEAAAFTNLSRDHLDYHQTEHAYLYAKARLFGELLRPGHTAVVNRIDAGGRLIEDLSWGRGITTLGVGEDEKAAIRVLRKAATPTGIDLTFSFEGHKYDVSLPLIGGFQADNVLVAAGLATASGIPMEALVAAMPALKGVPGRMELAGMTGKGAAIYVDYAHTPDGLETVLKSARGHTKGRLHVLFGCGGDRDRGKRPLMGEIATRLADVVIVTDDNPRTEEAVSIRAAILAASPGALEIGERRQAIAGAIDGLETGDILIVAGKGHEEGQIVGTETLPFSDIKTVRELIG</sequence>
<dbReference type="InterPro" id="IPR000713">
    <property type="entry name" value="Mur_ligase_N"/>
</dbReference>
<keyword evidence="7" id="KW-0963">Cytoplasm</keyword>
<dbReference type="SUPFAM" id="SSF63418">
    <property type="entry name" value="MurE/MurF N-terminal domain"/>
    <property type="match status" value="1"/>
</dbReference>
<keyword evidence="3 7" id="KW-0133">Cell shape</keyword>
<dbReference type="GO" id="GO:0005524">
    <property type="term" value="F:ATP binding"/>
    <property type="evidence" value="ECO:0007669"/>
    <property type="project" value="UniProtKB-UniRule"/>
</dbReference>
<feature type="short sequence motif" description="Meso-diaminopimelate recognition motif" evidence="7">
    <location>
        <begin position="403"/>
        <end position="406"/>
    </location>
</feature>
<dbReference type="GO" id="GO:0000287">
    <property type="term" value="F:magnesium ion binding"/>
    <property type="evidence" value="ECO:0007669"/>
    <property type="project" value="UniProtKB-UniRule"/>
</dbReference>
<feature type="domain" description="Mur ligase N-terminal catalytic" evidence="9">
    <location>
        <begin position="18"/>
        <end position="87"/>
    </location>
</feature>
<keyword evidence="7" id="KW-0460">Magnesium</keyword>
<evidence type="ECO:0000256" key="3">
    <source>
        <dbReference type="ARBA" id="ARBA00022960"/>
    </source>
</evidence>
<evidence type="ECO:0000259" key="10">
    <source>
        <dbReference type="Pfam" id="PF02875"/>
    </source>
</evidence>
<comment type="caution">
    <text evidence="7">Lacks conserved residue(s) required for the propagation of feature annotation.</text>
</comment>
<organism evidence="12 13">
    <name type="scientific">Gimibacter soli</name>
    <dbReference type="NCBI Taxonomy" id="3024400"/>
    <lineage>
        <taxon>Bacteria</taxon>
        <taxon>Pseudomonadati</taxon>
        <taxon>Pseudomonadota</taxon>
        <taxon>Alphaproteobacteria</taxon>
        <taxon>Kordiimonadales</taxon>
        <taxon>Temperatibacteraceae</taxon>
        <taxon>Gimibacter</taxon>
    </lineage>
</organism>
<evidence type="ECO:0000259" key="11">
    <source>
        <dbReference type="Pfam" id="PF08245"/>
    </source>
</evidence>
<dbReference type="InterPro" id="IPR005761">
    <property type="entry name" value="UDP-N-AcMur-Glu-dNH2Pim_ligase"/>
</dbReference>
<name>A0AAE9XUQ4_9PROT</name>
<feature type="binding site" evidence="7">
    <location>
        <position position="455"/>
    </location>
    <ligand>
        <name>meso-2,6-diaminopimelate</name>
        <dbReference type="ChEBI" id="CHEBI:57791"/>
    </ligand>
</feature>
<dbReference type="SUPFAM" id="SSF53623">
    <property type="entry name" value="MurD-like peptide ligases, catalytic domain"/>
    <property type="match status" value="1"/>
</dbReference>
<comment type="PTM">
    <text evidence="7">Carboxylation is probably crucial for Mg(2+) binding and, consequently, for the gamma-phosphate positioning of ATP.</text>
</comment>
<evidence type="ECO:0000313" key="12">
    <source>
        <dbReference type="EMBL" id="WCL55446.1"/>
    </source>
</evidence>
<dbReference type="RefSeq" id="WP_289505258.1">
    <property type="nucleotide sequence ID" value="NZ_CP116805.1"/>
</dbReference>
<evidence type="ECO:0000256" key="6">
    <source>
        <dbReference type="ARBA" id="ARBA00023316"/>
    </source>
</evidence>
<keyword evidence="6 7" id="KW-0961">Cell wall biogenesis/degradation</keyword>
<dbReference type="SUPFAM" id="SSF53244">
    <property type="entry name" value="MurD-like peptide ligases, peptide-binding domain"/>
    <property type="match status" value="1"/>
</dbReference>
<dbReference type="EC" id="6.3.2.13" evidence="7"/>
<dbReference type="InterPro" id="IPR036565">
    <property type="entry name" value="Mur-like_cat_sf"/>
</dbReference>
<evidence type="ECO:0000256" key="1">
    <source>
        <dbReference type="ARBA" id="ARBA00005898"/>
    </source>
</evidence>
<dbReference type="PANTHER" id="PTHR23135:SF4">
    <property type="entry name" value="UDP-N-ACETYLMURAMOYL-L-ALANYL-D-GLUTAMATE--2,6-DIAMINOPIMELATE LIGASE MURE HOMOLOG, CHLOROPLASTIC"/>
    <property type="match status" value="1"/>
</dbReference>
<comment type="function">
    <text evidence="7">Catalyzes the addition of meso-diaminopimelic acid to the nucleotide precursor UDP-N-acetylmuramoyl-L-alanyl-D-glutamate (UMAG) in the biosynthesis of bacterial cell-wall peptidoglycan.</text>
</comment>
<dbReference type="Pfam" id="PF01225">
    <property type="entry name" value="Mur_ligase"/>
    <property type="match status" value="1"/>
</dbReference>
<keyword evidence="5 7" id="KW-0131">Cell cycle</keyword>
<dbReference type="GO" id="GO:0005737">
    <property type="term" value="C:cytoplasm"/>
    <property type="evidence" value="ECO:0007669"/>
    <property type="project" value="UniProtKB-SubCell"/>
</dbReference>
<evidence type="ECO:0000259" key="9">
    <source>
        <dbReference type="Pfam" id="PF01225"/>
    </source>
</evidence>
<dbReference type="InterPro" id="IPR013221">
    <property type="entry name" value="Mur_ligase_cen"/>
</dbReference>
<evidence type="ECO:0000256" key="4">
    <source>
        <dbReference type="ARBA" id="ARBA00022984"/>
    </source>
</evidence>
<feature type="binding site" evidence="7">
    <location>
        <position position="25"/>
    </location>
    <ligand>
        <name>UDP-N-acetyl-alpha-D-muramoyl-L-alanyl-D-glutamate</name>
        <dbReference type="ChEBI" id="CHEBI:83900"/>
    </ligand>
</feature>
<gene>
    <name evidence="7" type="primary">murE</name>
    <name evidence="12" type="ORF">PH603_06700</name>
</gene>
<comment type="similarity">
    <text evidence="1 7">Belongs to the MurCDEF family. MurE subfamily.</text>
</comment>
<keyword evidence="7" id="KW-0067">ATP-binding</keyword>
<dbReference type="NCBIfam" id="NF001126">
    <property type="entry name" value="PRK00139.1-4"/>
    <property type="match status" value="1"/>
</dbReference>
<comment type="cofactor">
    <cofactor evidence="7">
        <name>Mg(2+)</name>
        <dbReference type="ChEBI" id="CHEBI:18420"/>
    </cofactor>
</comment>
<dbReference type="GO" id="GO:0051301">
    <property type="term" value="P:cell division"/>
    <property type="evidence" value="ECO:0007669"/>
    <property type="project" value="UniProtKB-KW"/>
</dbReference>
<dbReference type="Gene3D" id="3.90.190.20">
    <property type="entry name" value="Mur ligase, C-terminal domain"/>
    <property type="match status" value="1"/>
</dbReference>
<feature type="domain" description="Mur ligase C-terminal" evidence="10">
    <location>
        <begin position="329"/>
        <end position="453"/>
    </location>
</feature>
<keyword evidence="7 12" id="KW-0436">Ligase</keyword>
<dbReference type="KEGG" id="gso:PH603_06700"/>
<accession>A0AAE9XUQ4</accession>
<dbReference type="Gene3D" id="3.40.1390.10">
    <property type="entry name" value="MurE/MurF, N-terminal domain"/>
    <property type="match status" value="1"/>
</dbReference>